<comment type="subcellular location">
    <subcellularLocation>
        <location evidence="2">Chromosome</location>
    </subcellularLocation>
    <subcellularLocation>
        <location evidence="3 13">Nucleus</location>
        <location evidence="3 13">Nucleolus</location>
    </subcellularLocation>
</comment>
<feature type="compositionally biased region" description="Basic and acidic residues" evidence="14">
    <location>
        <begin position="57"/>
        <end position="95"/>
    </location>
</feature>
<dbReference type="Pfam" id="PF03879">
    <property type="entry name" value="Cgr1"/>
    <property type="match status" value="1"/>
</dbReference>
<dbReference type="OrthoDB" id="277961at2759"/>
<evidence type="ECO:0000256" key="9">
    <source>
        <dbReference type="ARBA" id="ARBA00022934"/>
    </source>
</evidence>
<dbReference type="InterPro" id="IPR026570">
    <property type="entry name" value="CCDC86"/>
</dbReference>
<reference evidence="15" key="1">
    <citation type="submission" date="2022-07" db="EMBL/GenBank/DDBJ databases">
        <title>Phylogenomic reconstructions and comparative analyses of Kickxellomycotina fungi.</title>
        <authorList>
            <person name="Reynolds N.K."/>
            <person name="Stajich J.E."/>
            <person name="Barry K."/>
            <person name="Grigoriev I.V."/>
            <person name="Crous P."/>
            <person name="Smith M.E."/>
        </authorList>
    </citation>
    <scope>NUCLEOTIDE SEQUENCE</scope>
    <source>
        <strain evidence="15">BCRC 34381</strain>
    </source>
</reference>
<gene>
    <name evidence="15" type="ORF">LPJ61_003746</name>
</gene>
<keyword evidence="7 13" id="KW-0698">rRNA processing</keyword>
<feature type="compositionally biased region" description="Basic and acidic residues" evidence="14">
    <location>
        <begin position="102"/>
        <end position="116"/>
    </location>
</feature>
<dbReference type="AlphaFoldDB" id="A0A9W8CVB0"/>
<evidence type="ECO:0000256" key="5">
    <source>
        <dbReference type="ARBA" id="ARBA00022454"/>
    </source>
</evidence>
<name>A0A9W8CVB0_9FUNG</name>
<evidence type="ECO:0000313" key="15">
    <source>
        <dbReference type="EMBL" id="KAJ1728985.1"/>
    </source>
</evidence>
<dbReference type="EMBL" id="JANBOI010000699">
    <property type="protein sequence ID" value="KAJ1728985.1"/>
    <property type="molecule type" value="Genomic_DNA"/>
</dbReference>
<keyword evidence="5" id="KW-0158">Chromosome</keyword>
<keyword evidence="9" id="KW-0164">Citrullination</keyword>
<comment type="function">
    <text evidence="12">Required for proper chromosome segregation during mitosis and error-free mitotic progression.</text>
</comment>
<keyword evidence="11 13" id="KW-0539">Nucleus</keyword>
<evidence type="ECO:0000256" key="8">
    <source>
        <dbReference type="ARBA" id="ARBA00022553"/>
    </source>
</evidence>
<evidence type="ECO:0000256" key="3">
    <source>
        <dbReference type="ARBA" id="ARBA00004604"/>
    </source>
</evidence>
<comment type="similarity">
    <text evidence="4 13">Belongs to the CGR1 family.</text>
</comment>
<evidence type="ECO:0000256" key="4">
    <source>
        <dbReference type="ARBA" id="ARBA00007869"/>
    </source>
</evidence>
<evidence type="ECO:0000256" key="6">
    <source>
        <dbReference type="ARBA" id="ARBA00022517"/>
    </source>
</evidence>
<dbReference type="InterPro" id="IPR005579">
    <property type="entry name" value="Cgr1-like"/>
</dbReference>
<dbReference type="PANTHER" id="PTHR13557">
    <property type="entry name" value="COILED-COIL DOMAIN-CONTAINING PROTEIN 86"/>
    <property type="match status" value="1"/>
</dbReference>
<evidence type="ECO:0000256" key="10">
    <source>
        <dbReference type="ARBA" id="ARBA00023054"/>
    </source>
</evidence>
<comment type="caution">
    <text evidence="15">The sequence shown here is derived from an EMBL/GenBank/DDBJ whole genome shotgun (WGS) entry which is preliminary data.</text>
</comment>
<keyword evidence="6 13" id="KW-0690">Ribosome biogenesis</keyword>
<comment type="function">
    <text evidence="1 13">Involved in nucleolar integrity and required for processing of the pre-rRNA for the 60S ribosome subunit.</text>
</comment>
<keyword evidence="16" id="KW-1185">Reference proteome</keyword>
<evidence type="ECO:0000256" key="7">
    <source>
        <dbReference type="ARBA" id="ARBA00022552"/>
    </source>
</evidence>
<organism evidence="15 16">
    <name type="scientific">Coemansia biformis</name>
    <dbReference type="NCBI Taxonomy" id="1286918"/>
    <lineage>
        <taxon>Eukaryota</taxon>
        <taxon>Fungi</taxon>
        <taxon>Fungi incertae sedis</taxon>
        <taxon>Zoopagomycota</taxon>
        <taxon>Kickxellomycotina</taxon>
        <taxon>Kickxellomycetes</taxon>
        <taxon>Kickxellales</taxon>
        <taxon>Kickxellaceae</taxon>
        <taxon>Coemansia</taxon>
    </lineage>
</organism>
<dbReference type="GO" id="GO:0006364">
    <property type="term" value="P:rRNA processing"/>
    <property type="evidence" value="ECO:0007669"/>
    <property type="project" value="UniProtKB-UniRule"/>
</dbReference>
<sequence>MGSNAEQAAGSAAAATTAPAADLATHRGTPLTRVSGRTWKQPKKPAHRSMMPKVLRRTYEQRMQQSREHKALKQAEQELRDEKAAAKAAHRERLVERRKKREEKVERERYETEMASRKRQRMKRKELRARVHAKH</sequence>
<feature type="compositionally biased region" description="Low complexity" evidence="14">
    <location>
        <begin position="1"/>
        <end position="23"/>
    </location>
</feature>
<feature type="region of interest" description="Disordered" evidence="14">
    <location>
        <begin position="1"/>
        <end position="135"/>
    </location>
</feature>
<dbReference type="GO" id="GO:0005694">
    <property type="term" value="C:chromosome"/>
    <property type="evidence" value="ECO:0007669"/>
    <property type="project" value="UniProtKB-SubCell"/>
</dbReference>
<evidence type="ECO:0000256" key="12">
    <source>
        <dbReference type="ARBA" id="ARBA00093307"/>
    </source>
</evidence>
<keyword evidence="10" id="KW-0175">Coiled coil</keyword>
<evidence type="ECO:0000256" key="1">
    <source>
        <dbReference type="ARBA" id="ARBA00004090"/>
    </source>
</evidence>
<dbReference type="GO" id="GO:0005730">
    <property type="term" value="C:nucleolus"/>
    <property type="evidence" value="ECO:0007669"/>
    <property type="project" value="UniProtKB-SubCell"/>
</dbReference>
<feature type="compositionally biased region" description="Basic residues" evidence="14">
    <location>
        <begin position="117"/>
        <end position="135"/>
    </location>
</feature>
<protein>
    <recommendedName>
        <fullName evidence="13">rRNA-processing protein</fullName>
    </recommendedName>
</protein>
<proteinExistence type="inferred from homology"/>
<dbReference type="PANTHER" id="PTHR13557:SF1">
    <property type="entry name" value="COILED-COIL DOMAIN-CONTAINING PROTEIN 86"/>
    <property type="match status" value="1"/>
</dbReference>
<evidence type="ECO:0000256" key="11">
    <source>
        <dbReference type="ARBA" id="ARBA00023242"/>
    </source>
</evidence>
<accession>A0A9W8CVB0</accession>
<evidence type="ECO:0000256" key="2">
    <source>
        <dbReference type="ARBA" id="ARBA00004286"/>
    </source>
</evidence>
<keyword evidence="8" id="KW-0597">Phosphoprotein</keyword>
<evidence type="ECO:0000256" key="13">
    <source>
        <dbReference type="RuleBase" id="RU363084"/>
    </source>
</evidence>
<evidence type="ECO:0000256" key="14">
    <source>
        <dbReference type="SAM" id="MobiDB-lite"/>
    </source>
</evidence>
<dbReference type="Proteomes" id="UP001143981">
    <property type="component" value="Unassembled WGS sequence"/>
</dbReference>
<evidence type="ECO:0000313" key="16">
    <source>
        <dbReference type="Proteomes" id="UP001143981"/>
    </source>
</evidence>